<dbReference type="Proteomes" id="UP000070646">
    <property type="component" value="Unassembled WGS sequence"/>
</dbReference>
<organism evidence="1 2">
    <name type="scientific">Clostridium perfringens</name>
    <dbReference type="NCBI Taxonomy" id="1502"/>
    <lineage>
        <taxon>Bacteria</taxon>
        <taxon>Bacillati</taxon>
        <taxon>Bacillota</taxon>
        <taxon>Clostridia</taxon>
        <taxon>Eubacteriales</taxon>
        <taxon>Clostridiaceae</taxon>
        <taxon>Clostridium</taxon>
    </lineage>
</organism>
<name>A0A133MWA6_CLOPF</name>
<dbReference type="PATRIC" id="fig|1502.174.peg.2499"/>
<dbReference type="AlphaFoldDB" id="A0A133MWA6"/>
<comment type="caution">
    <text evidence="1">The sequence shown here is derived from an EMBL/GenBank/DDBJ whole genome shotgun (WGS) entry which is preliminary data.</text>
</comment>
<sequence length="241" mass="26754">MKQKLISSLLTITISFGFIIFSKSNHVNAETLNNKSNLSENKADNNIIKNIENQYLKQNSDETFYILDSAYNEFEKDIIDSLKTGMNEINDYIKKGKLKFEIIEKNKNIEIINTYQSNDIQNKIYFKAAITISKIVSSYDYCSNYEWYWWGYKADVNATGSALLRNNFAADLAVVGGSATLASVLCPPAAPIIGTLGFIGATRYAYVIMECSNGADNGKGVQVTGWGKPSAGAVFAVKAYY</sequence>
<evidence type="ECO:0000313" key="1">
    <source>
        <dbReference type="EMBL" id="KXA08263.1"/>
    </source>
</evidence>
<dbReference type="EMBL" id="LRPU01000144">
    <property type="protein sequence ID" value="KXA08263.1"/>
    <property type="molecule type" value="Genomic_DNA"/>
</dbReference>
<protein>
    <submittedName>
        <fullName evidence="1">Uncharacterized protein</fullName>
    </submittedName>
</protein>
<evidence type="ECO:0000313" key="2">
    <source>
        <dbReference type="Proteomes" id="UP000070646"/>
    </source>
</evidence>
<gene>
    <name evidence="1" type="ORF">HMPREF3222_02483</name>
</gene>
<reference evidence="1 2" key="1">
    <citation type="submission" date="2016-01" db="EMBL/GenBank/DDBJ databases">
        <authorList>
            <person name="Oliw E.H."/>
        </authorList>
    </citation>
    <scope>NUCLEOTIDE SEQUENCE [LARGE SCALE GENOMIC DNA]</scope>
    <source>
        <strain evidence="1 2">MJR7757A</strain>
    </source>
</reference>
<proteinExistence type="predicted"/>
<dbReference type="RefSeq" id="WP_060796403.1">
    <property type="nucleotide sequence ID" value="NZ_KQ956279.1"/>
</dbReference>
<accession>A0A133MWA6</accession>